<evidence type="ECO:0000313" key="2">
    <source>
        <dbReference type="Proteomes" id="UP001303046"/>
    </source>
</evidence>
<dbReference type="EMBL" id="JAVFWL010000003">
    <property type="protein sequence ID" value="KAK6743630.1"/>
    <property type="molecule type" value="Genomic_DNA"/>
</dbReference>
<gene>
    <name evidence="1" type="primary">Necator_chrIII.g11502</name>
    <name evidence="1" type="ORF">RB195_010737</name>
</gene>
<accession>A0ABR1CZL0</accession>
<dbReference type="Proteomes" id="UP001303046">
    <property type="component" value="Unassembled WGS sequence"/>
</dbReference>
<sequence>MISRINCNFPVCEGAEAQSDTHSLLSPPARHSIRGGPKSTSLFCSPKLEDVRRLMCARTQSGDQCEVDLQAKYLRTQTGANGDAPAEYYISLEHSTDMSGEVARNAGICGKSWFEFDSG</sequence>
<evidence type="ECO:0000313" key="1">
    <source>
        <dbReference type="EMBL" id="KAK6743630.1"/>
    </source>
</evidence>
<keyword evidence="2" id="KW-1185">Reference proteome</keyword>
<protein>
    <submittedName>
        <fullName evidence="1">Uncharacterized protein</fullName>
    </submittedName>
</protein>
<organism evidence="1 2">
    <name type="scientific">Necator americanus</name>
    <name type="common">Human hookworm</name>
    <dbReference type="NCBI Taxonomy" id="51031"/>
    <lineage>
        <taxon>Eukaryota</taxon>
        <taxon>Metazoa</taxon>
        <taxon>Ecdysozoa</taxon>
        <taxon>Nematoda</taxon>
        <taxon>Chromadorea</taxon>
        <taxon>Rhabditida</taxon>
        <taxon>Rhabditina</taxon>
        <taxon>Rhabditomorpha</taxon>
        <taxon>Strongyloidea</taxon>
        <taxon>Ancylostomatidae</taxon>
        <taxon>Bunostominae</taxon>
        <taxon>Necator</taxon>
    </lineage>
</organism>
<comment type="caution">
    <text evidence="1">The sequence shown here is derived from an EMBL/GenBank/DDBJ whole genome shotgun (WGS) entry which is preliminary data.</text>
</comment>
<reference evidence="1 2" key="1">
    <citation type="submission" date="2023-08" db="EMBL/GenBank/DDBJ databases">
        <title>A Necator americanus chromosomal reference genome.</title>
        <authorList>
            <person name="Ilik V."/>
            <person name="Petrzelkova K.J."/>
            <person name="Pardy F."/>
            <person name="Fuh T."/>
            <person name="Niatou-Singa F.S."/>
            <person name="Gouil Q."/>
            <person name="Baker L."/>
            <person name="Ritchie M.E."/>
            <person name="Jex A.R."/>
            <person name="Gazzola D."/>
            <person name="Li H."/>
            <person name="Toshio Fujiwara R."/>
            <person name="Zhan B."/>
            <person name="Aroian R.V."/>
            <person name="Pafco B."/>
            <person name="Schwarz E.M."/>
        </authorList>
    </citation>
    <scope>NUCLEOTIDE SEQUENCE [LARGE SCALE GENOMIC DNA]</scope>
    <source>
        <strain evidence="1 2">Aroian</strain>
        <tissue evidence="1">Whole animal</tissue>
    </source>
</reference>
<proteinExistence type="predicted"/>
<name>A0ABR1CZL0_NECAM</name>